<keyword evidence="5" id="KW-0539">Nucleus</keyword>
<name>A0AAN9I0E4_CROPI</name>
<protein>
    <recommendedName>
        <fullName evidence="7">MADS-box domain-containing protein</fullName>
    </recommendedName>
</protein>
<dbReference type="GO" id="GO:0000981">
    <property type="term" value="F:DNA-binding transcription factor activity, RNA polymerase II-specific"/>
    <property type="evidence" value="ECO:0007669"/>
    <property type="project" value="TreeGrafter"/>
</dbReference>
<keyword evidence="2" id="KW-0805">Transcription regulation</keyword>
<dbReference type="InterPro" id="IPR036879">
    <property type="entry name" value="TF_MADSbox_sf"/>
</dbReference>
<evidence type="ECO:0000256" key="5">
    <source>
        <dbReference type="ARBA" id="ARBA00023242"/>
    </source>
</evidence>
<dbReference type="PRINTS" id="PR00404">
    <property type="entry name" value="MADSDOMAIN"/>
</dbReference>
<dbReference type="PROSITE" id="PS50066">
    <property type="entry name" value="MADS_BOX_2"/>
    <property type="match status" value="1"/>
</dbReference>
<dbReference type="SUPFAM" id="SSF55455">
    <property type="entry name" value="SRF-like"/>
    <property type="match status" value="1"/>
</dbReference>
<dbReference type="Pfam" id="PF00319">
    <property type="entry name" value="SRF-TF"/>
    <property type="match status" value="1"/>
</dbReference>
<dbReference type="InterPro" id="IPR002100">
    <property type="entry name" value="TF_MADSbox"/>
</dbReference>
<dbReference type="Proteomes" id="UP001372338">
    <property type="component" value="Unassembled WGS sequence"/>
</dbReference>
<evidence type="ECO:0000256" key="2">
    <source>
        <dbReference type="ARBA" id="ARBA00023015"/>
    </source>
</evidence>
<dbReference type="PANTHER" id="PTHR11945">
    <property type="entry name" value="MADS BOX PROTEIN"/>
    <property type="match status" value="1"/>
</dbReference>
<comment type="subcellular location">
    <subcellularLocation>
        <location evidence="1">Nucleus</location>
    </subcellularLocation>
</comment>
<keyword evidence="6" id="KW-0175">Coiled coil</keyword>
<dbReference type="GO" id="GO:0046983">
    <property type="term" value="F:protein dimerization activity"/>
    <property type="evidence" value="ECO:0007669"/>
    <property type="project" value="InterPro"/>
</dbReference>
<dbReference type="FunFam" id="3.40.1810.10:FF:000006">
    <property type="entry name" value="Agamous-like MADS-box protein AGL62"/>
    <property type="match status" value="1"/>
</dbReference>
<evidence type="ECO:0000259" key="7">
    <source>
        <dbReference type="PROSITE" id="PS50066"/>
    </source>
</evidence>
<dbReference type="Gene3D" id="3.40.1810.10">
    <property type="entry name" value="Transcription factor, MADS-box"/>
    <property type="match status" value="1"/>
</dbReference>
<keyword evidence="3" id="KW-0238">DNA-binding</keyword>
<keyword evidence="9" id="KW-1185">Reference proteome</keyword>
<dbReference type="GO" id="GO:0005634">
    <property type="term" value="C:nucleus"/>
    <property type="evidence" value="ECO:0007669"/>
    <property type="project" value="UniProtKB-SubCell"/>
</dbReference>
<evidence type="ECO:0000313" key="8">
    <source>
        <dbReference type="EMBL" id="KAK7260454.1"/>
    </source>
</evidence>
<comment type="caution">
    <text evidence="8">The sequence shown here is derived from an EMBL/GenBank/DDBJ whole genome shotgun (WGS) entry which is preliminary data.</text>
</comment>
<proteinExistence type="predicted"/>
<evidence type="ECO:0000313" key="9">
    <source>
        <dbReference type="Proteomes" id="UP001372338"/>
    </source>
</evidence>
<evidence type="ECO:0000256" key="3">
    <source>
        <dbReference type="ARBA" id="ARBA00023125"/>
    </source>
</evidence>
<dbReference type="AlphaFoldDB" id="A0AAN9I0E4"/>
<gene>
    <name evidence="8" type="ORF">RIF29_26509</name>
</gene>
<dbReference type="PANTHER" id="PTHR11945:SF629">
    <property type="entry name" value="OS02G0164450 PROTEIN"/>
    <property type="match status" value="1"/>
</dbReference>
<feature type="coiled-coil region" evidence="6">
    <location>
        <begin position="91"/>
        <end position="118"/>
    </location>
</feature>
<reference evidence="8 9" key="1">
    <citation type="submission" date="2024-01" db="EMBL/GenBank/DDBJ databases">
        <title>The genomes of 5 underutilized Papilionoideae crops provide insights into root nodulation and disease resistanc.</title>
        <authorList>
            <person name="Yuan L."/>
        </authorList>
    </citation>
    <scope>NUCLEOTIDE SEQUENCE [LARGE SCALE GENOMIC DNA]</scope>
    <source>
        <strain evidence="8">ZHUSHIDOU_FW_LH</strain>
        <tissue evidence="8">Leaf</tissue>
    </source>
</reference>
<evidence type="ECO:0000256" key="4">
    <source>
        <dbReference type="ARBA" id="ARBA00023163"/>
    </source>
</evidence>
<dbReference type="SMART" id="SM00432">
    <property type="entry name" value="MADS"/>
    <property type="match status" value="1"/>
</dbReference>
<feature type="domain" description="MADS-box" evidence="7">
    <location>
        <begin position="1"/>
        <end position="61"/>
    </location>
</feature>
<keyword evidence="4" id="KW-0804">Transcription</keyword>
<dbReference type="EMBL" id="JAYWIO010000005">
    <property type="protein sequence ID" value="KAK7260454.1"/>
    <property type="molecule type" value="Genomic_DNA"/>
</dbReference>
<evidence type="ECO:0000256" key="1">
    <source>
        <dbReference type="ARBA" id="ARBA00004123"/>
    </source>
</evidence>
<dbReference type="GO" id="GO:0000978">
    <property type="term" value="F:RNA polymerase II cis-regulatory region sequence-specific DNA binding"/>
    <property type="evidence" value="ECO:0007669"/>
    <property type="project" value="TreeGrafter"/>
</dbReference>
<sequence>MVQRKIEMKLMENKSARLVTFSKRKSGLFKKAMELSILCGVEIGLVVFSVGGKSYSFGHPSIEVVTEKFLRHHGNEPCRGLGEPSSKDDKIDKLNKELEDLKVQLQMEKNKSDILDNALGKNELIKGKSLAASLNLEELNMFKASLEELRADLKLSMSEMEAASSLLLLAEKAV</sequence>
<organism evidence="8 9">
    <name type="scientific">Crotalaria pallida</name>
    <name type="common">Smooth rattlebox</name>
    <name type="synonym">Crotalaria striata</name>
    <dbReference type="NCBI Taxonomy" id="3830"/>
    <lineage>
        <taxon>Eukaryota</taxon>
        <taxon>Viridiplantae</taxon>
        <taxon>Streptophyta</taxon>
        <taxon>Embryophyta</taxon>
        <taxon>Tracheophyta</taxon>
        <taxon>Spermatophyta</taxon>
        <taxon>Magnoliopsida</taxon>
        <taxon>eudicotyledons</taxon>
        <taxon>Gunneridae</taxon>
        <taxon>Pentapetalae</taxon>
        <taxon>rosids</taxon>
        <taxon>fabids</taxon>
        <taxon>Fabales</taxon>
        <taxon>Fabaceae</taxon>
        <taxon>Papilionoideae</taxon>
        <taxon>50 kb inversion clade</taxon>
        <taxon>genistoids sensu lato</taxon>
        <taxon>core genistoids</taxon>
        <taxon>Crotalarieae</taxon>
        <taxon>Crotalaria</taxon>
    </lineage>
</organism>
<accession>A0AAN9I0E4</accession>
<evidence type="ECO:0000256" key="6">
    <source>
        <dbReference type="SAM" id="Coils"/>
    </source>
</evidence>